<reference evidence="3 4" key="1">
    <citation type="submission" date="2019-02" db="EMBL/GenBank/DDBJ databases">
        <title>Deep-cultivation of Planctomycetes and their phenomic and genomic characterization uncovers novel biology.</title>
        <authorList>
            <person name="Wiegand S."/>
            <person name="Jogler M."/>
            <person name="Boedeker C."/>
            <person name="Pinto D."/>
            <person name="Vollmers J."/>
            <person name="Rivas-Marin E."/>
            <person name="Kohn T."/>
            <person name="Peeters S.H."/>
            <person name="Heuer A."/>
            <person name="Rast P."/>
            <person name="Oberbeckmann S."/>
            <person name="Bunk B."/>
            <person name="Jeske O."/>
            <person name="Meyerdierks A."/>
            <person name="Storesund J.E."/>
            <person name="Kallscheuer N."/>
            <person name="Luecker S."/>
            <person name="Lage O.M."/>
            <person name="Pohl T."/>
            <person name="Merkel B.J."/>
            <person name="Hornburger P."/>
            <person name="Mueller R.-W."/>
            <person name="Bruemmer F."/>
            <person name="Labrenz M."/>
            <person name="Spormann A.M."/>
            <person name="Op Den Camp H."/>
            <person name="Overmann J."/>
            <person name="Amann R."/>
            <person name="Jetten M.S.M."/>
            <person name="Mascher T."/>
            <person name="Medema M.H."/>
            <person name="Devos D.P."/>
            <person name="Kaster A.-K."/>
            <person name="Ovreas L."/>
            <person name="Rohde M."/>
            <person name="Galperin M.Y."/>
            <person name="Jogler C."/>
        </authorList>
    </citation>
    <scope>NUCLEOTIDE SEQUENCE [LARGE SCALE GENOMIC DNA]</scope>
    <source>
        <strain evidence="3 4">Pan14r</strain>
    </source>
</reference>
<comment type="caution">
    <text evidence="3">The sequence shown here is derived from an EMBL/GenBank/DDBJ whole genome shotgun (WGS) entry which is preliminary data.</text>
</comment>
<dbReference type="Gene3D" id="2.40.50.220">
    <property type="entry name" value="EutN/Ccml"/>
    <property type="match status" value="1"/>
</dbReference>
<dbReference type="InterPro" id="IPR036677">
    <property type="entry name" value="EutN_CcmL_sf"/>
</dbReference>
<evidence type="ECO:0000313" key="4">
    <source>
        <dbReference type="Proteomes" id="UP000317238"/>
    </source>
</evidence>
<organism evidence="3 4">
    <name type="scientific">Crateriforma conspicua</name>
    <dbReference type="NCBI Taxonomy" id="2527996"/>
    <lineage>
        <taxon>Bacteria</taxon>
        <taxon>Pseudomonadati</taxon>
        <taxon>Planctomycetota</taxon>
        <taxon>Planctomycetia</taxon>
        <taxon>Planctomycetales</taxon>
        <taxon>Planctomycetaceae</taxon>
        <taxon>Crateriforma</taxon>
    </lineage>
</organism>
<keyword evidence="2" id="KW-1283">Bacterial microcompartment</keyword>
<dbReference type="Pfam" id="PF03319">
    <property type="entry name" value="EutN_CcmL"/>
    <property type="match status" value="1"/>
</dbReference>
<dbReference type="SUPFAM" id="SSF159133">
    <property type="entry name" value="EutN/CcmL-like"/>
    <property type="match status" value="1"/>
</dbReference>
<comment type="subcellular location">
    <subcellularLocation>
        <location evidence="1">Bacterial microcompartment</location>
    </subcellularLocation>
</comment>
<evidence type="ECO:0000313" key="3">
    <source>
        <dbReference type="EMBL" id="TWT72372.1"/>
    </source>
</evidence>
<keyword evidence="4" id="KW-1185">Reference proteome</keyword>
<gene>
    <name evidence="3" type="primary">eutN_2</name>
    <name evidence="3" type="ORF">Pan14r_46920</name>
</gene>
<evidence type="ECO:0000256" key="1">
    <source>
        <dbReference type="ARBA" id="ARBA00024322"/>
    </source>
</evidence>
<name>A0A5C5YGL8_9PLAN</name>
<dbReference type="OrthoDB" id="278421at2"/>
<sequence length="85" mass="8962">MQTANVLGSTHATIKHSSLTGRRLVIVQPLGAGGDSDGPPLLVVDSMGTRKGDRVIICSDGSYAREVTGHEQTPARWTVMGICDD</sequence>
<protein>
    <submittedName>
        <fullName evidence="3">Ethanolamine utilization protein EutN</fullName>
    </submittedName>
</protein>
<dbReference type="Proteomes" id="UP000317238">
    <property type="component" value="Unassembled WGS sequence"/>
</dbReference>
<dbReference type="PROSITE" id="PS51932">
    <property type="entry name" value="BMV"/>
    <property type="match status" value="1"/>
</dbReference>
<evidence type="ECO:0000256" key="2">
    <source>
        <dbReference type="ARBA" id="ARBA00024446"/>
    </source>
</evidence>
<dbReference type="GO" id="GO:0031469">
    <property type="term" value="C:bacterial microcompartment"/>
    <property type="evidence" value="ECO:0007669"/>
    <property type="project" value="UniProtKB-SubCell"/>
</dbReference>
<dbReference type="RefSeq" id="WP_145293299.1">
    <property type="nucleotide sequence ID" value="NZ_CP036319.1"/>
</dbReference>
<dbReference type="AlphaFoldDB" id="A0A5C5YGL8"/>
<dbReference type="InterPro" id="IPR004992">
    <property type="entry name" value="EutN_CcmL"/>
</dbReference>
<dbReference type="PANTHER" id="PTHR36539">
    <property type="entry name" value="ETHANOLAMINE UTILIZATION PROTEIN EUTN"/>
    <property type="match status" value="1"/>
</dbReference>
<dbReference type="EMBL" id="SJPL01000001">
    <property type="protein sequence ID" value="TWT72372.1"/>
    <property type="molecule type" value="Genomic_DNA"/>
</dbReference>
<proteinExistence type="predicted"/>
<accession>A0A5C5YGL8</accession>
<dbReference type="PANTHER" id="PTHR36539:SF2">
    <property type="entry name" value="ETHANOLAMINE UTILIZATION PROTEIN"/>
    <property type="match status" value="1"/>
</dbReference>